<gene>
    <name evidence="1" type="ORF">VJ786_16410</name>
</gene>
<accession>A0ABU8IBC8</accession>
<name>A0ABU8IBC8_9SPHI</name>
<evidence type="ECO:0000313" key="1">
    <source>
        <dbReference type="EMBL" id="MEI5986490.1"/>
    </source>
</evidence>
<proteinExistence type="predicted"/>
<comment type="caution">
    <text evidence="1">The sequence shown here is derived from an EMBL/GenBank/DDBJ whole genome shotgun (WGS) entry which is preliminary data.</text>
</comment>
<sequence>WKKTIEYFNFKYEDIAKCKRNYWNAELVTQKVKGLHEKGINISSGYIQMYHSDLYNQGRYLFGSWECAVESAGIKFDEVREDADTISYYGYKFEEVLKDLLLDLQMDYEYQNRDITGIRPDFTNGVKIIDAKLSQWTYYRSETIQKYEPHCKLLTIVYLRGNKNFDKMLTPKTRLLSVYKLTKQLPRSKRKKYIHRLNTIKNEIKKSADNI</sequence>
<evidence type="ECO:0008006" key="3">
    <source>
        <dbReference type="Google" id="ProtNLM"/>
    </source>
</evidence>
<dbReference type="EMBL" id="JAYLLN010000068">
    <property type="protein sequence ID" value="MEI5986490.1"/>
    <property type="molecule type" value="Genomic_DNA"/>
</dbReference>
<evidence type="ECO:0000313" key="2">
    <source>
        <dbReference type="Proteomes" id="UP001363035"/>
    </source>
</evidence>
<protein>
    <recommendedName>
        <fullName evidence="3">PD-(D/E)XK endonuclease-like domain-containing protein</fullName>
    </recommendedName>
</protein>
<dbReference type="Proteomes" id="UP001363035">
    <property type="component" value="Unassembled WGS sequence"/>
</dbReference>
<dbReference type="RefSeq" id="WP_336558051.1">
    <property type="nucleotide sequence ID" value="NZ_JAYLLN010000068.1"/>
</dbReference>
<reference evidence="1 2" key="1">
    <citation type="submission" date="2024-01" db="EMBL/GenBank/DDBJ databases">
        <title>Sphingobacterium tenebrionis sp. nov., a novel endophyte isolated from tenebrio molitor intestines.</title>
        <authorList>
            <person name="Zhang C."/>
        </authorList>
    </citation>
    <scope>NUCLEOTIDE SEQUENCE [LARGE SCALE GENOMIC DNA]</scope>
    <source>
        <strain evidence="1 2">PU5-4</strain>
    </source>
</reference>
<organism evidence="1 2">
    <name type="scientific">Sphingobacterium tenebrionis</name>
    <dbReference type="NCBI Taxonomy" id="3111775"/>
    <lineage>
        <taxon>Bacteria</taxon>
        <taxon>Pseudomonadati</taxon>
        <taxon>Bacteroidota</taxon>
        <taxon>Sphingobacteriia</taxon>
        <taxon>Sphingobacteriales</taxon>
        <taxon>Sphingobacteriaceae</taxon>
        <taxon>Sphingobacterium</taxon>
    </lineage>
</organism>
<feature type="non-terminal residue" evidence="1">
    <location>
        <position position="1"/>
    </location>
</feature>
<keyword evidence="2" id="KW-1185">Reference proteome</keyword>